<dbReference type="PROSITE" id="PS51858">
    <property type="entry name" value="PPPDE"/>
    <property type="match status" value="1"/>
</dbReference>
<dbReference type="AlphaFoldDB" id="A0A6N2KS85"/>
<dbReference type="InterPro" id="IPR008580">
    <property type="entry name" value="PPPDE_dom"/>
</dbReference>
<proteinExistence type="inferred from homology"/>
<dbReference type="PANTHER" id="PTHR12378:SF17">
    <property type="entry name" value="OS06G0182100 PROTEIN"/>
    <property type="match status" value="1"/>
</dbReference>
<organism evidence="6">
    <name type="scientific">Salix viminalis</name>
    <name type="common">Common osier</name>
    <name type="synonym">Basket willow</name>
    <dbReference type="NCBI Taxonomy" id="40686"/>
    <lineage>
        <taxon>Eukaryota</taxon>
        <taxon>Viridiplantae</taxon>
        <taxon>Streptophyta</taxon>
        <taxon>Embryophyta</taxon>
        <taxon>Tracheophyta</taxon>
        <taxon>Spermatophyta</taxon>
        <taxon>Magnoliopsida</taxon>
        <taxon>eudicotyledons</taxon>
        <taxon>Gunneridae</taxon>
        <taxon>Pentapetalae</taxon>
        <taxon>rosids</taxon>
        <taxon>fabids</taxon>
        <taxon>Malpighiales</taxon>
        <taxon>Salicaceae</taxon>
        <taxon>Saliceae</taxon>
        <taxon>Salix</taxon>
    </lineage>
</organism>
<name>A0A6N2KS85_SALVM</name>
<evidence type="ECO:0000256" key="2">
    <source>
        <dbReference type="ARBA" id="ARBA00022670"/>
    </source>
</evidence>
<evidence type="ECO:0000313" key="6">
    <source>
        <dbReference type="EMBL" id="VFU27947.1"/>
    </source>
</evidence>
<feature type="region of interest" description="Disordered" evidence="4">
    <location>
        <begin position="168"/>
        <end position="205"/>
    </location>
</feature>
<keyword evidence="3" id="KW-0378">Hydrolase</keyword>
<feature type="compositionally biased region" description="Low complexity" evidence="4">
    <location>
        <begin position="181"/>
        <end position="202"/>
    </location>
</feature>
<dbReference type="GO" id="GO:0016579">
    <property type="term" value="P:protein deubiquitination"/>
    <property type="evidence" value="ECO:0007669"/>
    <property type="project" value="TreeGrafter"/>
</dbReference>
<dbReference type="SMART" id="SM01179">
    <property type="entry name" value="DUF862"/>
    <property type="match status" value="1"/>
</dbReference>
<dbReference type="GO" id="GO:0006508">
    <property type="term" value="P:proteolysis"/>
    <property type="evidence" value="ECO:0007669"/>
    <property type="project" value="UniProtKB-KW"/>
</dbReference>
<dbReference type="PANTHER" id="PTHR12378">
    <property type="entry name" value="DESUMOYLATING ISOPEPTIDASE"/>
    <property type="match status" value="1"/>
</dbReference>
<accession>A0A6N2KS85</accession>
<keyword evidence="2" id="KW-0645">Protease</keyword>
<feature type="domain" description="PPPDE" evidence="5">
    <location>
        <begin position="1"/>
        <end position="152"/>
    </location>
</feature>
<dbReference type="GO" id="GO:0101005">
    <property type="term" value="F:deubiquitinase activity"/>
    <property type="evidence" value="ECO:0007669"/>
    <property type="project" value="TreeGrafter"/>
</dbReference>
<dbReference type="Pfam" id="PF05903">
    <property type="entry name" value="Peptidase_C97"/>
    <property type="match status" value="1"/>
</dbReference>
<gene>
    <name evidence="6" type="ORF">SVIM_LOCUS88413</name>
</gene>
<evidence type="ECO:0000256" key="3">
    <source>
        <dbReference type="ARBA" id="ARBA00022801"/>
    </source>
</evidence>
<dbReference type="EMBL" id="CAADRP010000413">
    <property type="protein sequence ID" value="VFU27947.1"/>
    <property type="molecule type" value="Genomic_DNA"/>
</dbReference>
<evidence type="ECO:0000256" key="4">
    <source>
        <dbReference type="SAM" id="MobiDB-lite"/>
    </source>
</evidence>
<evidence type="ECO:0000256" key="1">
    <source>
        <dbReference type="ARBA" id="ARBA00008140"/>
    </source>
</evidence>
<dbReference type="InterPro" id="IPR042266">
    <property type="entry name" value="PPPDE_sf"/>
</dbReference>
<protein>
    <recommendedName>
        <fullName evidence="5">PPPDE domain-containing protein</fullName>
    </recommendedName>
</protein>
<comment type="similarity">
    <text evidence="1">Belongs to the DeSI family.</text>
</comment>
<sequence>MFMIRLWSGIYHSGVQVHGVEYGFGAHDHPTTGIFEVEPKQCPGFMFRKSILIGRTDLDPKEVRVFMEKLAQEFPGILTILSLRTAITSVMMCANSTMVNRLARIDCLVPTKTGKQRRFGREFHHLFSGFCIAIHLVLQPGFLCNCVLPAELNETKIRQVRSEDSVQEKKKLRSRSTRFMSSSNPVTSPSVTPCPSSSGSRSGRQRCFIPLTSRSFVHDDSASWSLKA</sequence>
<reference evidence="6" key="1">
    <citation type="submission" date="2019-03" db="EMBL/GenBank/DDBJ databases">
        <authorList>
            <person name="Mank J."/>
            <person name="Almeida P."/>
        </authorList>
    </citation>
    <scope>NUCLEOTIDE SEQUENCE</scope>
    <source>
        <strain evidence="6">78183</strain>
    </source>
</reference>
<dbReference type="Gene3D" id="3.90.1720.30">
    <property type="entry name" value="PPPDE domains"/>
    <property type="match status" value="1"/>
</dbReference>
<evidence type="ECO:0000259" key="5">
    <source>
        <dbReference type="PROSITE" id="PS51858"/>
    </source>
</evidence>